<name>A0ACC0BSB2_CATRO</name>
<dbReference type="EMBL" id="CM044702">
    <property type="protein sequence ID" value="KAI5675559.1"/>
    <property type="molecule type" value="Genomic_DNA"/>
</dbReference>
<protein>
    <submittedName>
        <fullName evidence="1">Uncharacterized protein</fullName>
    </submittedName>
</protein>
<evidence type="ECO:0000313" key="1">
    <source>
        <dbReference type="EMBL" id="KAI5675559.1"/>
    </source>
</evidence>
<gene>
    <name evidence="1" type="ORF">M9H77_06509</name>
</gene>
<proteinExistence type="predicted"/>
<sequence>MDDRFSSTPKISAKMDETGENCSANFLHNKKKSHNQPKKLDDQHQNQTTEGGSPSTYASGPIIPDVLAWILREFTASETDDDLIMRSRGFIFLLFGGHMLPDISGNSIHGTFMGLTTGMKSPCATSDLGLVAYSCITSSIRSTCRTRPLCSTWWISSESTLTIQHVVITRTFAYQPTGVNRQMMIIKYMVSDEHSMLYLDIEENDEDDDDADEENDVSSKSDDDNNSNDEEDDISTSVNPLSSTTVNQWVETRYKVLEEMNYRNLDSPQNVADVKCPNMLEKIAITPIQAMYKFLFFKVL</sequence>
<accession>A0ACC0BSB2</accession>
<dbReference type="Proteomes" id="UP001060085">
    <property type="component" value="Linkage Group LG02"/>
</dbReference>
<evidence type="ECO:0000313" key="2">
    <source>
        <dbReference type="Proteomes" id="UP001060085"/>
    </source>
</evidence>
<keyword evidence="2" id="KW-1185">Reference proteome</keyword>
<organism evidence="1 2">
    <name type="scientific">Catharanthus roseus</name>
    <name type="common">Madagascar periwinkle</name>
    <name type="synonym">Vinca rosea</name>
    <dbReference type="NCBI Taxonomy" id="4058"/>
    <lineage>
        <taxon>Eukaryota</taxon>
        <taxon>Viridiplantae</taxon>
        <taxon>Streptophyta</taxon>
        <taxon>Embryophyta</taxon>
        <taxon>Tracheophyta</taxon>
        <taxon>Spermatophyta</taxon>
        <taxon>Magnoliopsida</taxon>
        <taxon>eudicotyledons</taxon>
        <taxon>Gunneridae</taxon>
        <taxon>Pentapetalae</taxon>
        <taxon>asterids</taxon>
        <taxon>lamiids</taxon>
        <taxon>Gentianales</taxon>
        <taxon>Apocynaceae</taxon>
        <taxon>Rauvolfioideae</taxon>
        <taxon>Vinceae</taxon>
        <taxon>Catharanthinae</taxon>
        <taxon>Catharanthus</taxon>
    </lineage>
</organism>
<comment type="caution">
    <text evidence="1">The sequence shown here is derived from an EMBL/GenBank/DDBJ whole genome shotgun (WGS) entry which is preliminary data.</text>
</comment>
<reference evidence="2" key="1">
    <citation type="journal article" date="2023" name="Nat. Plants">
        <title>Single-cell RNA sequencing provides a high-resolution roadmap for understanding the multicellular compartmentation of specialized metabolism.</title>
        <authorList>
            <person name="Sun S."/>
            <person name="Shen X."/>
            <person name="Li Y."/>
            <person name="Li Y."/>
            <person name="Wang S."/>
            <person name="Li R."/>
            <person name="Zhang H."/>
            <person name="Shen G."/>
            <person name="Guo B."/>
            <person name="Wei J."/>
            <person name="Xu J."/>
            <person name="St-Pierre B."/>
            <person name="Chen S."/>
            <person name="Sun C."/>
        </authorList>
    </citation>
    <scope>NUCLEOTIDE SEQUENCE [LARGE SCALE GENOMIC DNA]</scope>
</reference>